<dbReference type="InterPro" id="IPR021439">
    <property type="entry name" value="DUF3088"/>
</dbReference>
<protein>
    <submittedName>
        <fullName evidence="1">DUF3088 family protein</fullName>
    </submittedName>
</protein>
<name>A0A6L7HT50_9GAMM</name>
<sequence>MTKPKLFILKMPFEDGPGKFWICSHCVLIEGALAVNAHWCDQVDVRRIDFPKPRKEVVDLLGEANQWLPVLVLEDGKLIKEPNEVINYLADRFGGAAVHP</sequence>
<dbReference type="InterPro" id="IPR036249">
    <property type="entry name" value="Thioredoxin-like_sf"/>
</dbReference>
<reference evidence="1 2" key="1">
    <citation type="submission" date="2019-12" db="EMBL/GenBank/DDBJ databases">
        <title>Shewanella insulae sp. nov., isolated from a tidal flat.</title>
        <authorList>
            <person name="Yoon J.-H."/>
        </authorList>
    </citation>
    <scope>NUCLEOTIDE SEQUENCE [LARGE SCALE GENOMIC DNA]</scope>
    <source>
        <strain evidence="1 2">JBTF-M18</strain>
    </source>
</reference>
<dbReference type="EMBL" id="WRPA01000001">
    <property type="protein sequence ID" value="MXR67090.1"/>
    <property type="molecule type" value="Genomic_DNA"/>
</dbReference>
<dbReference type="SUPFAM" id="SSF52833">
    <property type="entry name" value="Thioredoxin-like"/>
    <property type="match status" value="1"/>
</dbReference>
<gene>
    <name evidence="1" type="ORF">GNT65_00090</name>
</gene>
<evidence type="ECO:0000313" key="2">
    <source>
        <dbReference type="Proteomes" id="UP000474778"/>
    </source>
</evidence>
<dbReference type="Proteomes" id="UP000474778">
    <property type="component" value="Unassembled WGS sequence"/>
</dbReference>
<organism evidence="1 2">
    <name type="scientific">Shewanella insulae</name>
    <dbReference type="NCBI Taxonomy" id="2681496"/>
    <lineage>
        <taxon>Bacteria</taxon>
        <taxon>Pseudomonadati</taxon>
        <taxon>Pseudomonadota</taxon>
        <taxon>Gammaproteobacteria</taxon>
        <taxon>Alteromonadales</taxon>
        <taxon>Shewanellaceae</taxon>
        <taxon>Shewanella</taxon>
    </lineage>
</organism>
<keyword evidence="2" id="KW-1185">Reference proteome</keyword>
<proteinExistence type="predicted"/>
<accession>A0A6L7HT50</accession>
<comment type="caution">
    <text evidence="1">The sequence shown here is derived from an EMBL/GenBank/DDBJ whole genome shotgun (WGS) entry which is preliminary data.</text>
</comment>
<dbReference type="RefSeq" id="WP_160793116.1">
    <property type="nucleotide sequence ID" value="NZ_WRPA01000001.1"/>
</dbReference>
<dbReference type="AlphaFoldDB" id="A0A6L7HT50"/>
<evidence type="ECO:0000313" key="1">
    <source>
        <dbReference type="EMBL" id="MXR67090.1"/>
    </source>
</evidence>
<dbReference type="Pfam" id="PF11287">
    <property type="entry name" value="DUF3088"/>
    <property type="match status" value="1"/>
</dbReference>